<dbReference type="AlphaFoldDB" id="A0AAV1CJP9"/>
<dbReference type="Gene3D" id="3.40.50.720">
    <property type="entry name" value="NAD(P)-binding Rossmann-like Domain"/>
    <property type="match status" value="1"/>
</dbReference>
<feature type="domain" description="Gfo/Idh/MocA-like oxidoreductase C-terminal" evidence="2">
    <location>
        <begin position="156"/>
        <end position="367"/>
    </location>
</feature>
<feature type="domain" description="Gfo/Idh/MocA-like oxidoreductase N-terminal" evidence="1">
    <location>
        <begin position="13"/>
        <end position="140"/>
    </location>
</feature>
<dbReference type="GO" id="GO:0000166">
    <property type="term" value="F:nucleotide binding"/>
    <property type="evidence" value="ECO:0007669"/>
    <property type="project" value="InterPro"/>
</dbReference>
<evidence type="ECO:0000259" key="2">
    <source>
        <dbReference type="Pfam" id="PF02894"/>
    </source>
</evidence>
<dbReference type="Pfam" id="PF02894">
    <property type="entry name" value="GFO_IDH_MocA_C"/>
    <property type="match status" value="1"/>
</dbReference>
<gene>
    <name evidence="3" type="ORF">OLC1_LOCUS6667</name>
</gene>
<dbReference type="InterPro" id="IPR050424">
    <property type="entry name" value="Gfo-Idh-MocA_inositol_DH"/>
</dbReference>
<dbReference type="PANTHER" id="PTHR43593">
    <property type="match status" value="1"/>
</dbReference>
<protein>
    <submittedName>
        <fullName evidence="3">OLC1v1031780C3</fullName>
    </submittedName>
</protein>
<dbReference type="InterPro" id="IPR000683">
    <property type="entry name" value="Gfo/Idh/MocA-like_OxRdtase_N"/>
</dbReference>
<dbReference type="Pfam" id="PF01408">
    <property type="entry name" value="GFO_IDH_MocA"/>
    <property type="match status" value="1"/>
</dbReference>
<evidence type="ECO:0000313" key="3">
    <source>
        <dbReference type="EMBL" id="CAI9095770.1"/>
    </source>
</evidence>
<dbReference type="InterPro" id="IPR036291">
    <property type="entry name" value="NAD(P)-bd_dom_sf"/>
</dbReference>
<sequence>MATESESGSEAIIKYGIIGVGMMGREHLINLYHLRNQRVAVVCIADPHLPSQQLAQSLADSYGWPIKVFSGHKQLLESELCDVVVVSTPNMTHYEILMDIIDYPKPHHVLVEKPLCTTVADCRKVVEAAKRRPDMLVQVGLEYRYIPPVAKLIDIVKTGTLGQVKMVAIREHRFPFLVKVNNWNRFNCNSGGTLVEKCCHFFDLMRLFVGSNPVRVMASGAIDVNHKDEIYDGKVPDIIDNAYVIVEFENGSRGMLDLCMFAEGSKNEQEISVVGDIGKGEAFVPESIVRWGTRVDGRDGVKTLQAADDRIKYDGLHHGSSYLEHMNFLCAIRARAQAPAVDLQDGLISVAIGVAAQLSIEKGRFVSIQEVLNQ</sequence>
<organism evidence="3 4">
    <name type="scientific">Oldenlandia corymbosa var. corymbosa</name>
    <dbReference type="NCBI Taxonomy" id="529605"/>
    <lineage>
        <taxon>Eukaryota</taxon>
        <taxon>Viridiplantae</taxon>
        <taxon>Streptophyta</taxon>
        <taxon>Embryophyta</taxon>
        <taxon>Tracheophyta</taxon>
        <taxon>Spermatophyta</taxon>
        <taxon>Magnoliopsida</taxon>
        <taxon>eudicotyledons</taxon>
        <taxon>Gunneridae</taxon>
        <taxon>Pentapetalae</taxon>
        <taxon>asterids</taxon>
        <taxon>lamiids</taxon>
        <taxon>Gentianales</taxon>
        <taxon>Rubiaceae</taxon>
        <taxon>Rubioideae</taxon>
        <taxon>Spermacoceae</taxon>
        <taxon>Hedyotis-Oldenlandia complex</taxon>
        <taxon>Oldenlandia</taxon>
    </lineage>
</organism>
<evidence type="ECO:0000259" key="1">
    <source>
        <dbReference type="Pfam" id="PF01408"/>
    </source>
</evidence>
<dbReference type="Proteomes" id="UP001161247">
    <property type="component" value="Chromosome 2"/>
</dbReference>
<dbReference type="PANTHER" id="PTHR43593:SF1">
    <property type="entry name" value="INOSITOL 2-DEHYDROGENASE"/>
    <property type="match status" value="1"/>
</dbReference>
<accession>A0AAV1CJP9</accession>
<dbReference type="InterPro" id="IPR004104">
    <property type="entry name" value="Gfo/Idh/MocA-like_OxRdtase_C"/>
</dbReference>
<name>A0AAV1CJP9_OLDCO</name>
<dbReference type="Gene3D" id="3.30.360.10">
    <property type="entry name" value="Dihydrodipicolinate Reductase, domain 2"/>
    <property type="match status" value="1"/>
</dbReference>
<dbReference type="SUPFAM" id="SSF51735">
    <property type="entry name" value="NAD(P)-binding Rossmann-fold domains"/>
    <property type="match status" value="1"/>
</dbReference>
<reference evidence="3" key="1">
    <citation type="submission" date="2023-03" db="EMBL/GenBank/DDBJ databases">
        <authorList>
            <person name="Julca I."/>
        </authorList>
    </citation>
    <scope>NUCLEOTIDE SEQUENCE</scope>
</reference>
<dbReference type="EMBL" id="OX459119">
    <property type="protein sequence ID" value="CAI9095770.1"/>
    <property type="molecule type" value="Genomic_DNA"/>
</dbReference>
<evidence type="ECO:0000313" key="4">
    <source>
        <dbReference type="Proteomes" id="UP001161247"/>
    </source>
</evidence>
<proteinExistence type="predicted"/>
<keyword evidence="4" id="KW-1185">Reference proteome</keyword>